<keyword evidence="2" id="KW-1185">Reference proteome</keyword>
<dbReference type="EMBL" id="CP022743">
    <property type="protein sequence ID" value="ASU33971.1"/>
    <property type="molecule type" value="Genomic_DNA"/>
</dbReference>
<gene>
    <name evidence="1" type="ORF">MuYL_2079</name>
</gene>
<protein>
    <submittedName>
        <fullName evidence="1">Uncharacterized protein</fullName>
    </submittedName>
</protein>
<name>A0A223NWP5_9SPHI</name>
<proteinExistence type="predicted"/>
<evidence type="ECO:0000313" key="2">
    <source>
        <dbReference type="Proteomes" id="UP000215002"/>
    </source>
</evidence>
<reference evidence="1 2" key="1">
    <citation type="submission" date="2017-08" db="EMBL/GenBank/DDBJ databases">
        <title>Complete genome sequence of Mucilaginibacter sp. strain BJC16-A31.</title>
        <authorList>
            <consortium name="Henan University of Science and Technology"/>
            <person name="You X."/>
        </authorList>
    </citation>
    <scope>NUCLEOTIDE SEQUENCE [LARGE SCALE GENOMIC DNA]</scope>
    <source>
        <strain evidence="1 2">BJC16-A31</strain>
    </source>
</reference>
<organism evidence="1 2">
    <name type="scientific">Mucilaginibacter xinganensis</name>
    <dbReference type="NCBI Taxonomy" id="1234841"/>
    <lineage>
        <taxon>Bacteria</taxon>
        <taxon>Pseudomonadati</taxon>
        <taxon>Bacteroidota</taxon>
        <taxon>Sphingobacteriia</taxon>
        <taxon>Sphingobacteriales</taxon>
        <taxon>Sphingobacteriaceae</taxon>
        <taxon>Mucilaginibacter</taxon>
    </lineage>
</organism>
<dbReference type="Proteomes" id="UP000215002">
    <property type="component" value="Chromosome"/>
</dbReference>
<sequence>MFFTLADTVVKAVKSPWGASYRKPATGIVCRQNCGCLSANGQHYFTIKPSR</sequence>
<evidence type="ECO:0000313" key="1">
    <source>
        <dbReference type="EMBL" id="ASU33971.1"/>
    </source>
</evidence>
<dbReference type="KEGG" id="muc:MuYL_2079"/>
<dbReference type="AlphaFoldDB" id="A0A223NWP5"/>
<accession>A0A223NWP5</accession>